<organism evidence="1 2">
    <name type="scientific">Sinobacterium caligoides</name>
    <dbReference type="NCBI Taxonomy" id="933926"/>
    <lineage>
        <taxon>Bacteria</taxon>
        <taxon>Pseudomonadati</taxon>
        <taxon>Pseudomonadota</taxon>
        <taxon>Gammaproteobacteria</taxon>
        <taxon>Cellvibrionales</taxon>
        <taxon>Spongiibacteraceae</taxon>
        <taxon>Sinobacterium</taxon>
    </lineage>
</organism>
<sequence length="126" mass="14060">MIVAAGRTYETFRVVADVIGEELTWKILKEFKPDLPRANGSYAVCLSVPKAENLGKTAQVYGHRLIGTIGVEMAMKLSEAYGGEIIWVASPSGPGRSDDVNDVVWVWSSDHGWIRPQQMRLFDFLF</sequence>
<protein>
    <submittedName>
        <fullName evidence="1">Uncharacterized protein</fullName>
    </submittedName>
</protein>
<proteinExistence type="predicted"/>
<evidence type="ECO:0000313" key="1">
    <source>
        <dbReference type="EMBL" id="ROS05722.1"/>
    </source>
</evidence>
<dbReference type="EMBL" id="RKHR01000003">
    <property type="protein sequence ID" value="ROS05722.1"/>
    <property type="molecule type" value="Genomic_DNA"/>
</dbReference>
<reference evidence="1 2" key="1">
    <citation type="submission" date="2018-11" db="EMBL/GenBank/DDBJ databases">
        <title>Genomic Encyclopedia of Type Strains, Phase IV (KMG-IV): sequencing the most valuable type-strain genomes for metagenomic binning, comparative biology and taxonomic classification.</title>
        <authorList>
            <person name="Goeker M."/>
        </authorList>
    </citation>
    <scope>NUCLEOTIDE SEQUENCE [LARGE SCALE GENOMIC DNA]</scope>
    <source>
        <strain evidence="1 2">DSM 100316</strain>
    </source>
</reference>
<accession>A0A3N2E1C0</accession>
<name>A0A3N2E1C0_9GAMM</name>
<comment type="caution">
    <text evidence="1">The sequence shown here is derived from an EMBL/GenBank/DDBJ whole genome shotgun (WGS) entry which is preliminary data.</text>
</comment>
<dbReference type="RefSeq" id="WP_123711617.1">
    <property type="nucleotide sequence ID" value="NZ_RKHR01000003.1"/>
</dbReference>
<keyword evidence="2" id="KW-1185">Reference proteome</keyword>
<dbReference type="Proteomes" id="UP000275394">
    <property type="component" value="Unassembled WGS sequence"/>
</dbReference>
<gene>
    <name evidence="1" type="ORF">EDC56_1272</name>
</gene>
<dbReference type="AlphaFoldDB" id="A0A3N2E1C0"/>
<evidence type="ECO:0000313" key="2">
    <source>
        <dbReference type="Proteomes" id="UP000275394"/>
    </source>
</evidence>